<evidence type="ECO:0000256" key="5">
    <source>
        <dbReference type="ARBA" id="ARBA00022741"/>
    </source>
</evidence>
<evidence type="ECO:0000313" key="12">
    <source>
        <dbReference type="Proteomes" id="UP000233766"/>
    </source>
</evidence>
<dbReference type="CDD" id="cd16917">
    <property type="entry name" value="HATPase_UhpB-NarQ-NarX-like"/>
    <property type="match status" value="1"/>
</dbReference>
<evidence type="ECO:0000256" key="6">
    <source>
        <dbReference type="ARBA" id="ARBA00022777"/>
    </source>
</evidence>
<evidence type="ECO:0000256" key="9">
    <source>
        <dbReference type="SAM" id="Phobius"/>
    </source>
</evidence>
<evidence type="ECO:0000256" key="7">
    <source>
        <dbReference type="ARBA" id="ARBA00022840"/>
    </source>
</evidence>
<dbReference type="EMBL" id="PJMW01000001">
    <property type="protein sequence ID" value="PKV98288.1"/>
    <property type="molecule type" value="Genomic_DNA"/>
</dbReference>
<keyword evidence="5" id="KW-0547">Nucleotide-binding</keyword>
<keyword evidence="12" id="KW-1185">Reference proteome</keyword>
<keyword evidence="9" id="KW-0472">Membrane</keyword>
<evidence type="ECO:0000256" key="8">
    <source>
        <dbReference type="ARBA" id="ARBA00023012"/>
    </source>
</evidence>
<gene>
    <name evidence="11" type="ORF">ATK86_0301</name>
</gene>
<name>A0A2N3WWP8_9NOCA</name>
<protein>
    <recommendedName>
        <fullName evidence="2">histidine kinase</fullName>
        <ecNumber evidence="2">2.7.13.3</ecNumber>
    </recommendedName>
</protein>
<evidence type="ECO:0000256" key="4">
    <source>
        <dbReference type="ARBA" id="ARBA00022679"/>
    </source>
</evidence>
<keyword evidence="3" id="KW-0597">Phosphoprotein</keyword>
<dbReference type="GO" id="GO:0000155">
    <property type="term" value="F:phosphorelay sensor kinase activity"/>
    <property type="evidence" value="ECO:0007669"/>
    <property type="project" value="InterPro"/>
</dbReference>
<sequence>MGGVLKWGMPTSRTLLNRLADVFDSSTAAAVGVFLVGLLLWAAGGWAVVVDRDLYPPPAKLALLCAAFAIQLTAQRRPALAFGLMIALLAGDFVWGPSLPLWIALTDVIFLAVSTGSNRLGAVVGWFSLIVTLGGSLLALTVLGVRAAFYTGLIGIALTWSPLGYARAVRASRRTVEAERAAARAELTARDAERFAAIGEERRRLARDLHDAVAGHVSAVAILAEVALKDPGNTAVLATIRSGSLAALEEMRTTIELLTAPDDTAVTTRLASLDGLIDAAEAAGGSVTVRRAADLELPTAVEAVVTRILSESLVNATKHAPGAPLEIELRRDATRLVATATNPLPPGIPQGQGNGLRNMMFRAESVDGTLTAGAQEGTWRVCARIPLGEK</sequence>
<dbReference type="Gene3D" id="3.30.565.10">
    <property type="entry name" value="Histidine kinase-like ATPase, C-terminal domain"/>
    <property type="match status" value="1"/>
</dbReference>
<dbReference type="InterPro" id="IPR036890">
    <property type="entry name" value="HATPase_C_sf"/>
</dbReference>
<feature type="transmembrane region" description="Helical" evidence="9">
    <location>
        <begin position="120"/>
        <end position="141"/>
    </location>
</feature>
<keyword evidence="4" id="KW-0808">Transferase</keyword>
<feature type="domain" description="Signal transduction histidine kinase subgroup 3 dimerisation and phosphoacceptor" evidence="10">
    <location>
        <begin position="201"/>
        <end position="261"/>
    </location>
</feature>
<comment type="caution">
    <text evidence="11">The sequence shown here is derived from an EMBL/GenBank/DDBJ whole genome shotgun (WGS) entry which is preliminary data.</text>
</comment>
<dbReference type="RefSeq" id="WP_245914062.1">
    <property type="nucleotide sequence ID" value="NZ_PJMW01000001.1"/>
</dbReference>
<evidence type="ECO:0000256" key="2">
    <source>
        <dbReference type="ARBA" id="ARBA00012438"/>
    </source>
</evidence>
<evidence type="ECO:0000313" key="11">
    <source>
        <dbReference type="EMBL" id="PKV98288.1"/>
    </source>
</evidence>
<evidence type="ECO:0000259" key="10">
    <source>
        <dbReference type="Pfam" id="PF07730"/>
    </source>
</evidence>
<dbReference type="Proteomes" id="UP000233766">
    <property type="component" value="Unassembled WGS sequence"/>
</dbReference>
<dbReference type="EC" id="2.7.13.3" evidence="2"/>
<evidence type="ECO:0000256" key="1">
    <source>
        <dbReference type="ARBA" id="ARBA00000085"/>
    </source>
</evidence>
<feature type="transmembrane region" description="Helical" evidence="9">
    <location>
        <begin position="147"/>
        <end position="166"/>
    </location>
</feature>
<comment type="catalytic activity">
    <reaction evidence="1">
        <text>ATP + protein L-histidine = ADP + protein N-phospho-L-histidine.</text>
        <dbReference type="EC" id="2.7.13.3"/>
    </reaction>
</comment>
<keyword evidence="6 11" id="KW-0418">Kinase</keyword>
<feature type="transmembrane region" description="Helical" evidence="9">
    <location>
        <begin position="28"/>
        <end position="49"/>
    </location>
</feature>
<dbReference type="GO" id="GO:0046983">
    <property type="term" value="F:protein dimerization activity"/>
    <property type="evidence" value="ECO:0007669"/>
    <property type="project" value="InterPro"/>
</dbReference>
<dbReference type="SUPFAM" id="SSF55874">
    <property type="entry name" value="ATPase domain of HSP90 chaperone/DNA topoisomerase II/histidine kinase"/>
    <property type="match status" value="1"/>
</dbReference>
<dbReference type="AlphaFoldDB" id="A0A2N3WWP8"/>
<dbReference type="GO" id="GO:0016020">
    <property type="term" value="C:membrane"/>
    <property type="evidence" value="ECO:0007669"/>
    <property type="project" value="InterPro"/>
</dbReference>
<dbReference type="PANTHER" id="PTHR24421">
    <property type="entry name" value="NITRATE/NITRITE SENSOR PROTEIN NARX-RELATED"/>
    <property type="match status" value="1"/>
</dbReference>
<accession>A0A2N3WWP8</accession>
<keyword evidence="9" id="KW-1133">Transmembrane helix</keyword>
<dbReference type="Pfam" id="PF07730">
    <property type="entry name" value="HisKA_3"/>
    <property type="match status" value="1"/>
</dbReference>
<dbReference type="GO" id="GO:0005524">
    <property type="term" value="F:ATP binding"/>
    <property type="evidence" value="ECO:0007669"/>
    <property type="project" value="UniProtKB-KW"/>
</dbReference>
<evidence type="ECO:0000256" key="3">
    <source>
        <dbReference type="ARBA" id="ARBA00022553"/>
    </source>
</evidence>
<keyword evidence="7" id="KW-0067">ATP-binding</keyword>
<organism evidence="11 12">
    <name type="scientific">Nocardia fluminea</name>
    <dbReference type="NCBI Taxonomy" id="134984"/>
    <lineage>
        <taxon>Bacteria</taxon>
        <taxon>Bacillati</taxon>
        <taxon>Actinomycetota</taxon>
        <taxon>Actinomycetes</taxon>
        <taxon>Mycobacteriales</taxon>
        <taxon>Nocardiaceae</taxon>
        <taxon>Nocardia</taxon>
    </lineage>
</organism>
<dbReference type="InterPro" id="IPR050482">
    <property type="entry name" value="Sensor_HK_TwoCompSys"/>
</dbReference>
<proteinExistence type="predicted"/>
<dbReference type="Gene3D" id="1.20.5.1930">
    <property type="match status" value="1"/>
</dbReference>
<dbReference type="PANTHER" id="PTHR24421:SF10">
    <property type="entry name" value="NITRATE_NITRITE SENSOR PROTEIN NARQ"/>
    <property type="match status" value="1"/>
</dbReference>
<dbReference type="InterPro" id="IPR011712">
    <property type="entry name" value="Sig_transdc_His_kin_sub3_dim/P"/>
</dbReference>
<keyword evidence="8" id="KW-0902">Two-component regulatory system</keyword>
<reference evidence="11 12" key="1">
    <citation type="submission" date="2017-12" db="EMBL/GenBank/DDBJ databases">
        <title>Sequencing the genomes of 1000 Actinobacteria strains.</title>
        <authorList>
            <person name="Klenk H.-P."/>
        </authorList>
    </citation>
    <scope>NUCLEOTIDE SEQUENCE [LARGE SCALE GENOMIC DNA]</scope>
    <source>
        <strain evidence="11 12">DSM 44489</strain>
    </source>
</reference>
<keyword evidence="9" id="KW-0812">Transmembrane</keyword>